<comment type="similarity">
    <text evidence="1 5">Belongs to the KptA/TPT1 family.</text>
</comment>
<accession>A0A344UDB0</accession>
<dbReference type="GO" id="GO:0006388">
    <property type="term" value="P:tRNA splicing, via endonucleolytic cleavage and ligation"/>
    <property type="evidence" value="ECO:0007669"/>
    <property type="project" value="UniProtKB-UniRule"/>
</dbReference>
<dbReference type="Proteomes" id="UP001462502">
    <property type="component" value="Unassembled WGS sequence"/>
</dbReference>
<evidence type="ECO:0000256" key="2">
    <source>
        <dbReference type="ARBA" id="ARBA00022679"/>
    </source>
</evidence>
<keyword evidence="9" id="KW-1185">Reference proteome</keyword>
<keyword evidence="2 5" id="KW-0808">Transferase</keyword>
<dbReference type="InterPro" id="IPR042080">
    <property type="entry name" value="RNA_2'-PTrans_N"/>
</dbReference>
<sequence length="185" mass="20419">MRNTQDNHSRFLSLVLRHQPDAIDLKLDAQGWADIDELLARMAAKGKPLRRAQLEDIVRDSDKQRFAISEDGLRIRANQGHSIRVDLGLQPCEPPGTLYHGTATRFLDAILSEGLRPGSRQHVHLSADWATAHAVGSRHGKPAVLTVDAKAMREAGLAFCRSDNGVWLTSHVPPRFLAQSPQPCA</sequence>
<dbReference type="InterPro" id="IPR002745">
    <property type="entry name" value="Ptrans_KptA/Tpt1"/>
</dbReference>
<dbReference type="PANTHER" id="PTHR12684">
    <property type="entry name" value="PUTATIVE PHOSPHOTRANSFERASE"/>
    <property type="match status" value="1"/>
</dbReference>
<evidence type="ECO:0000313" key="9">
    <source>
        <dbReference type="Proteomes" id="UP001462502"/>
    </source>
</evidence>
<dbReference type="Proteomes" id="UP000252038">
    <property type="component" value="Chromosome"/>
</dbReference>
<dbReference type="EMBL" id="JBDXMI010000001">
    <property type="protein sequence ID" value="MEO9383169.1"/>
    <property type="molecule type" value="Genomic_DNA"/>
</dbReference>
<evidence type="ECO:0000313" key="7">
    <source>
        <dbReference type="EMBL" id="MEO9383169.1"/>
    </source>
</evidence>
<gene>
    <name evidence="5" type="primary">kptA</name>
    <name evidence="7" type="ORF">ABI908_03430</name>
    <name evidence="6" type="ORF">DK843_02355</name>
</gene>
<dbReference type="Gene3D" id="1.10.10.970">
    <property type="entry name" value="RNA 2'-phosphotransferase, Tpt1/KptA family, N-terminal domain"/>
    <property type="match status" value="1"/>
</dbReference>
<dbReference type="GO" id="GO:0003950">
    <property type="term" value="F:NAD+ poly-ADP-ribosyltransferase activity"/>
    <property type="evidence" value="ECO:0007669"/>
    <property type="project" value="InterPro"/>
</dbReference>
<comment type="function">
    <text evidence="4 5">Removes the 2'-phosphate from RNA via an intermediate in which the phosphate is ADP-ribosylated by NAD followed by a presumed transesterification to release the RNA and generate ADP-ribose 1''-2''-cyclic phosphate (APPR&gt;P). May function as an ADP-ribosylase.</text>
</comment>
<dbReference type="InterPro" id="IPR022928">
    <property type="entry name" value="RNA_2'-PTrans_KptA"/>
</dbReference>
<reference evidence="6 8" key="1">
    <citation type="submission" date="2018-05" db="EMBL/GenBank/DDBJ databases">
        <title>Genome sequencing, assembly and analysis of the novel insecticidal bacterium, Chromobacterium phragmitis.</title>
        <authorList>
            <person name="Sparks M.E."/>
            <person name="Blackburn M.B."/>
            <person name="Gundersen-Rindal D.E."/>
        </authorList>
    </citation>
    <scope>NUCLEOTIDE SEQUENCE [LARGE SCALE GENOMIC DNA]</scope>
    <source>
        <strain evidence="6">IIBBL 274-1</strain>
    </source>
</reference>
<protein>
    <recommendedName>
        <fullName evidence="5">Probable RNA 2'-phosphotransferase</fullName>
        <ecNumber evidence="5">2.7.1.-</ecNumber>
    </recommendedName>
</protein>
<evidence type="ECO:0000313" key="6">
    <source>
        <dbReference type="EMBL" id="AXE33258.1"/>
    </source>
</evidence>
<dbReference type="KEGG" id="chri:DK842_19425"/>
<dbReference type="GO" id="GO:0000215">
    <property type="term" value="F:tRNA 2'-phosphotransferase activity"/>
    <property type="evidence" value="ECO:0007669"/>
    <property type="project" value="TreeGrafter"/>
</dbReference>
<dbReference type="OrthoDB" id="4537997at2"/>
<evidence type="ECO:0000256" key="1">
    <source>
        <dbReference type="ARBA" id="ARBA00009836"/>
    </source>
</evidence>
<dbReference type="EC" id="2.7.1.-" evidence="5"/>
<dbReference type="Gene3D" id="3.20.170.30">
    <property type="match status" value="1"/>
</dbReference>
<evidence type="ECO:0000313" key="8">
    <source>
        <dbReference type="Proteomes" id="UP000252038"/>
    </source>
</evidence>
<evidence type="ECO:0000256" key="4">
    <source>
        <dbReference type="ARBA" id="ARBA00025212"/>
    </source>
</evidence>
<evidence type="ECO:0000256" key="3">
    <source>
        <dbReference type="ARBA" id="ARBA00023027"/>
    </source>
</evidence>
<name>A0A344UDB0_9NEIS</name>
<dbReference type="EMBL" id="CP029554">
    <property type="protein sequence ID" value="AXE33258.1"/>
    <property type="molecule type" value="Genomic_DNA"/>
</dbReference>
<dbReference type="SUPFAM" id="SSF56399">
    <property type="entry name" value="ADP-ribosylation"/>
    <property type="match status" value="1"/>
</dbReference>
<dbReference type="PANTHER" id="PTHR12684:SF2">
    <property type="entry name" value="TRNA 2'-PHOSPHOTRANSFERASE 1"/>
    <property type="match status" value="1"/>
</dbReference>
<keyword evidence="3 5" id="KW-0520">NAD</keyword>
<organism evidence="6 8">
    <name type="scientific">Chromobacterium phragmitis</name>
    <dbReference type="NCBI Taxonomy" id="2202141"/>
    <lineage>
        <taxon>Bacteria</taxon>
        <taxon>Pseudomonadati</taxon>
        <taxon>Pseudomonadota</taxon>
        <taxon>Betaproteobacteria</taxon>
        <taxon>Neisseriales</taxon>
        <taxon>Chromobacteriaceae</taxon>
        <taxon>Chromobacterium</taxon>
    </lineage>
</organism>
<proteinExistence type="inferred from homology"/>
<dbReference type="RefSeq" id="WP_114062938.1">
    <property type="nucleotide sequence ID" value="NZ_CP029495.1"/>
</dbReference>
<dbReference type="InterPro" id="IPR042081">
    <property type="entry name" value="RNA_2'-PTrans_C"/>
</dbReference>
<dbReference type="Pfam" id="PF01885">
    <property type="entry name" value="PTS_2-RNA"/>
    <property type="match status" value="1"/>
</dbReference>
<dbReference type="KEGG" id="chrb:DK843_02355"/>
<dbReference type="HAMAP" id="MF_00299">
    <property type="entry name" value="KptA"/>
    <property type="match status" value="1"/>
</dbReference>
<evidence type="ECO:0000256" key="5">
    <source>
        <dbReference type="HAMAP-Rule" id="MF_00299"/>
    </source>
</evidence>
<dbReference type="AlphaFoldDB" id="A0A344UDB0"/>
<dbReference type="NCBIfam" id="NF002014">
    <property type="entry name" value="PRK00819.1-4"/>
    <property type="match status" value="1"/>
</dbReference>
<reference evidence="7 9" key="2">
    <citation type="submission" date="2024-05" db="EMBL/GenBank/DDBJ databases">
        <authorList>
            <person name="De Oliveira J.P."/>
            <person name="Noriler S.A."/>
            <person name="De Oliveira A.G."/>
            <person name="Sipoli D.S."/>
        </authorList>
    </citation>
    <scope>NUCLEOTIDE SEQUENCE [LARGE SCALE GENOMIC DNA]</scope>
    <source>
        <strain evidence="7 9">LABIM192</strain>
    </source>
</reference>